<evidence type="ECO:0000313" key="2">
    <source>
        <dbReference type="Proteomes" id="UP000000311"/>
    </source>
</evidence>
<accession>E2A5S7</accession>
<dbReference type="InterPro" id="IPR036397">
    <property type="entry name" value="RNaseH_sf"/>
</dbReference>
<proteinExistence type="predicted"/>
<sequence>NDIVVLDWPAQSLDSNPIENVWALM</sequence>
<evidence type="ECO:0008006" key="3">
    <source>
        <dbReference type="Google" id="ProtNLM"/>
    </source>
</evidence>
<feature type="non-terminal residue" evidence="1">
    <location>
        <position position="1"/>
    </location>
</feature>
<protein>
    <recommendedName>
        <fullName evidence="3">Tc1-like transposase DDE domain-containing protein</fullName>
    </recommendedName>
</protein>
<dbReference type="GO" id="GO:0003676">
    <property type="term" value="F:nucleic acid binding"/>
    <property type="evidence" value="ECO:0007669"/>
    <property type="project" value="InterPro"/>
</dbReference>
<feature type="non-terminal residue" evidence="1">
    <location>
        <position position="25"/>
    </location>
</feature>
<reference evidence="1 2" key="1">
    <citation type="journal article" date="2010" name="Science">
        <title>Genomic comparison of the ants Camponotus floridanus and Harpegnathos saltator.</title>
        <authorList>
            <person name="Bonasio R."/>
            <person name="Zhang G."/>
            <person name="Ye C."/>
            <person name="Mutti N.S."/>
            <person name="Fang X."/>
            <person name="Qin N."/>
            <person name="Donahue G."/>
            <person name="Yang P."/>
            <person name="Li Q."/>
            <person name="Li C."/>
            <person name="Zhang P."/>
            <person name="Huang Z."/>
            <person name="Berger S.L."/>
            <person name="Reinberg D."/>
            <person name="Wang J."/>
            <person name="Liebig J."/>
        </authorList>
    </citation>
    <scope>NUCLEOTIDE SEQUENCE [LARGE SCALE GENOMIC DNA]</scope>
    <source>
        <strain evidence="2">C129</strain>
    </source>
</reference>
<dbReference type="Proteomes" id="UP000000311">
    <property type="component" value="Unassembled WGS sequence"/>
</dbReference>
<keyword evidence="2" id="KW-1185">Reference proteome</keyword>
<name>E2A5S7_CAMFO</name>
<dbReference type="Gene3D" id="3.30.420.10">
    <property type="entry name" value="Ribonuclease H-like superfamily/Ribonuclease H"/>
    <property type="match status" value="1"/>
</dbReference>
<evidence type="ECO:0000313" key="1">
    <source>
        <dbReference type="EMBL" id="EFN71199.1"/>
    </source>
</evidence>
<dbReference type="AlphaFoldDB" id="E2A5S7"/>
<dbReference type="InParanoid" id="E2A5S7"/>
<dbReference type="EMBL" id="GL437059">
    <property type="protein sequence ID" value="EFN71199.1"/>
    <property type="molecule type" value="Genomic_DNA"/>
</dbReference>
<organism evidence="2">
    <name type="scientific">Camponotus floridanus</name>
    <name type="common">Florida carpenter ant</name>
    <dbReference type="NCBI Taxonomy" id="104421"/>
    <lineage>
        <taxon>Eukaryota</taxon>
        <taxon>Metazoa</taxon>
        <taxon>Ecdysozoa</taxon>
        <taxon>Arthropoda</taxon>
        <taxon>Hexapoda</taxon>
        <taxon>Insecta</taxon>
        <taxon>Pterygota</taxon>
        <taxon>Neoptera</taxon>
        <taxon>Endopterygota</taxon>
        <taxon>Hymenoptera</taxon>
        <taxon>Apocrita</taxon>
        <taxon>Aculeata</taxon>
        <taxon>Formicoidea</taxon>
        <taxon>Formicidae</taxon>
        <taxon>Formicinae</taxon>
        <taxon>Camponotus</taxon>
    </lineage>
</organism>
<gene>
    <name evidence="1" type="ORF">EAG_13502</name>
</gene>